<dbReference type="GO" id="GO:0005840">
    <property type="term" value="C:ribosome"/>
    <property type="evidence" value="ECO:0007669"/>
    <property type="project" value="UniProtKB-KW"/>
</dbReference>
<organism evidence="6 7">
    <name type="scientific">Candidatus Magasanikbacteria bacterium CG11_big_fil_rev_8_21_14_0_20_43_7</name>
    <dbReference type="NCBI Taxonomy" id="1974654"/>
    <lineage>
        <taxon>Bacteria</taxon>
        <taxon>Candidatus Magasanikiibacteriota</taxon>
    </lineage>
</organism>
<proteinExistence type="inferred from homology"/>
<evidence type="ECO:0000313" key="6">
    <source>
        <dbReference type="EMBL" id="PIR02976.1"/>
    </source>
</evidence>
<evidence type="ECO:0000256" key="4">
    <source>
        <dbReference type="ARBA" id="ARBA00035204"/>
    </source>
</evidence>
<dbReference type="Proteomes" id="UP000229782">
    <property type="component" value="Unassembled WGS sequence"/>
</dbReference>
<dbReference type="GO" id="GO:0003735">
    <property type="term" value="F:structural constituent of ribosome"/>
    <property type="evidence" value="ECO:0007669"/>
    <property type="project" value="InterPro"/>
</dbReference>
<dbReference type="GO" id="GO:0006412">
    <property type="term" value="P:translation"/>
    <property type="evidence" value="ECO:0007669"/>
    <property type="project" value="UniProtKB-UniRule"/>
</dbReference>
<protein>
    <recommendedName>
        <fullName evidence="4 5">Large ribosomal subunit protein uL29</fullName>
    </recommendedName>
</protein>
<comment type="caution">
    <text evidence="6">The sequence shown here is derived from an EMBL/GenBank/DDBJ whole genome shotgun (WGS) entry which is preliminary data.</text>
</comment>
<evidence type="ECO:0000256" key="3">
    <source>
        <dbReference type="ARBA" id="ARBA00023274"/>
    </source>
</evidence>
<dbReference type="HAMAP" id="MF_00374">
    <property type="entry name" value="Ribosomal_uL29"/>
    <property type="match status" value="1"/>
</dbReference>
<dbReference type="InterPro" id="IPR036049">
    <property type="entry name" value="Ribosomal_uL29_sf"/>
</dbReference>
<keyword evidence="3 5" id="KW-0687">Ribonucleoprotein</keyword>
<reference evidence="6 7" key="1">
    <citation type="submission" date="2017-09" db="EMBL/GenBank/DDBJ databases">
        <title>Depth-based differentiation of microbial function through sediment-hosted aquifers and enrichment of novel symbionts in the deep terrestrial subsurface.</title>
        <authorList>
            <person name="Probst A.J."/>
            <person name="Ladd B."/>
            <person name="Jarett J.K."/>
            <person name="Geller-Mcgrath D.E."/>
            <person name="Sieber C.M."/>
            <person name="Emerson J.B."/>
            <person name="Anantharaman K."/>
            <person name="Thomas B.C."/>
            <person name="Malmstrom R."/>
            <person name="Stieglmeier M."/>
            <person name="Klingl A."/>
            <person name="Woyke T."/>
            <person name="Ryan C.M."/>
            <person name="Banfield J.F."/>
        </authorList>
    </citation>
    <scope>NUCLEOTIDE SEQUENCE [LARGE SCALE GENOMIC DNA]</scope>
    <source>
        <strain evidence="6">CG11_big_fil_rev_8_21_14_0_20_43_7</strain>
    </source>
</reference>
<dbReference type="AlphaFoldDB" id="A0A2H0N4E1"/>
<accession>A0A2H0N4E1</accession>
<evidence type="ECO:0000256" key="2">
    <source>
        <dbReference type="ARBA" id="ARBA00022980"/>
    </source>
</evidence>
<dbReference type="InterPro" id="IPR001854">
    <property type="entry name" value="Ribosomal_uL29"/>
</dbReference>
<dbReference type="Gene3D" id="1.10.287.310">
    <property type="match status" value="1"/>
</dbReference>
<dbReference type="SUPFAM" id="SSF46561">
    <property type="entry name" value="Ribosomal protein L29 (L29p)"/>
    <property type="match status" value="1"/>
</dbReference>
<dbReference type="NCBIfam" id="TIGR00012">
    <property type="entry name" value="L29"/>
    <property type="match status" value="1"/>
</dbReference>
<evidence type="ECO:0000313" key="7">
    <source>
        <dbReference type="Proteomes" id="UP000229782"/>
    </source>
</evidence>
<dbReference type="GO" id="GO:1990904">
    <property type="term" value="C:ribonucleoprotein complex"/>
    <property type="evidence" value="ECO:0007669"/>
    <property type="project" value="UniProtKB-KW"/>
</dbReference>
<comment type="similarity">
    <text evidence="1 5">Belongs to the universal ribosomal protein uL29 family.</text>
</comment>
<sequence length="68" mass="7903">MDVAELKQKSMDELRALLSEQRIHLRGLEFQVREGQLKQVHKIALTKKTIARILTLLEADKHVLEQTI</sequence>
<dbReference type="EMBL" id="PCWM01000065">
    <property type="protein sequence ID" value="PIR02976.1"/>
    <property type="molecule type" value="Genomic_DNA"/>
</dbReference>
<gene>
    <name evidence="5 6" type="primary">rpmC</name>
    <name evidence="6" type="ORF">COV60_02775</name>
</gene>
<keyword evidence="2 5" id="KW-0689">Ribosomal protein</keyword>
<dbReference type="Pfam" id="PF00831">
    <property type="entry name" value="Ribosomal_L29"/>
    <property type="match status" value="1"/>
</dbReference>
<evidence type="ECO:0000256" key="1">
    <source>
        <dbReference type="ARBA" id="ARBA00009254"/>
    </source>
</evidence>
<evidence type="ECO:0000256" key="5">
    <source>
        <dbReference type="HAMAP-Rule" id="MF_00374"/>
    </source>
</evidence>
<name>A0A2H0N4E1_9BACT</name>